<proteinExistence type="predicted"/>
<protein>
    <submittedName>
        <fullName evidence="2">Uncharacterized protein</fullName>
    </submittedName>
</protein>
<dbReference type="Proteomes" id="UP001338125">
    <property type="component" value="Unassembled WGS sequence"/>
</dbReference>
<evidence type="ECO:0000313" key="2">
    <source>
        <dbReference type="EMBL" id="KAK5996770.1"/>
    </source>
</evidence>
<keyword evidence="1" id="KW-1133">Transmembrane helix</keyword>
<name>A0ABR0SYC6_9HYPO</name>
<comment type="caution">
    <text evidence="2">The sequence shown here is derived from an EMBL/GenBank/DDBJ whole genome shotgun (WGS) entry which is preliminary data.</text>
</comment>
<keyword evidence="3" id="KW-1185">Reference proteome</keyword>
<organism evidence="2 3">
    <name type="scientific">Cladobotryum mycophilum</name>
    <dbReference type="NCBI Taxonomy" id="491253"/>
    <lineage>
        <taxon>Eukaryota</taxon>
        <taxon>Fungi</taxon>
        <taxon>Dikarya</taxon>
        <taxon>Ascomycota</taxon>
        <taxon>Pezizomycotina</taxon>
        <taxon>Sordariomycetes</taxon>
        <taxon>Hypocreomycetidae</taxon>
        <taxon>Hypocreales</taxon>
        <taxon>Hypocreaceae</taxon>
        <taxon>Cladobotryum</taxon>
    </lineage>
</organism>
<evidence type="ECO:0000256" key="1">
    <source>
        <dbReference type="SAM" id="Phobius"/>
    </source>
</evidence>
<gene>
    <name evidence="2" type="ORF">PT974_02112</name>
</gene>
<feature type="transmembrane region" description="Helical" evidence="1">
    <location>
        <begin position="39"/>
        <end position="59"/>
    </location>
</feature>
<accession>A0ABR0SYC6</accession>
<feature type="transmembrane region" description="Helical" evidence="1">
    <location>
        <begin position="137"/>
        <end position="157"/>
    </location>
</feature>
<feature type="transmembrane region" description="Helical" evidence="1">
    <location>
        <begin position="282"/>
        <end position="306"/>
    </location>
</feature>
<dbReference type="EMBL" id="JAVFKD010000002">
    <property type="protein sequence ID" value="KAK5996770.1"/>
    <property type="molecule type" value="Genomic_DNA"/>
</dbReference>
<feature type="transmembrane region" description="Helical" evidence="1">
    <location>
        <begin position="242"/>
        <end position="262"/>
    </location>
</feature>
<keyword evidence="1" id="KW-0812">Transmembrane</keyword>
<reference evidence="2 3" key="1">
    <citation type="submission" date="2024-01" db="EMBL/GenBank/DDBJ databases">
        <title>Complete genome of Cladobotryum mycophilum ATHUM6906.</title>
        <authorList>
            <person name="Christinaki A.C."/>
            <person name="Myridakis A.I."/>
            <person name="Kouvelis V.N."/>
        </authorList>
    </citation>
    <scope>NUCLEOTIDE SEQUENCE [LARGE SCALE GENOMIC DNA]</scope>
    <source>
        <strain evidence="2 3">ATHUM6906</strain>
    </source>
</reference>
<sequence length="324" mass="36914">MESAPLLAASGLPGPNVLQDHPAFLRASHSPWSFIPQNVLVILRGTILVYLIATAVMIADYKFTEEIEYSQWGFFFDFALISAFLVLIYHLVTFSWTFTHLYYPNLEEIEGGIESWIVKIMSLPSNMGSLRRQFRFTMFYTTTVVFSFMNTALYWFITRQHEGGDGDGGEEPAPEGDSLIETLIWPMTSLPVTGTPFSDLFGEGWFKPFVIFNLYGIYSVLMVIEILLFNSIKRPFAIGYHLFGLIFFSGLYLGWAAIGKTLTDWYPFFWLDEAEVGSQEAVIFYSIGFVLLAPISWIFMQGFVGVRETMTRPRLIVQESPLES</sequence>
<evidence type="ECO:0000313" key="3">
    <source>
        <dbReference type="Proteomes" id="UP001338125"/>
    </source>
</evidence>
<keyword evidence="1" id="KW-0472">Membrane</keyword>
<feature type="transmembrane region" description="Helical" evidence="1">
    <location>
        <begin position="71"/>
        <end position="92"/>
    </location>
</feature>
<feature type="transmembrane region" description="Helical" evidence="1">
    <location>
        <begin position="209"/>
        <end position="230"/>
    </location>
</feature>